<dbReference type="Pfam" id="PF08245">
    <property type="entry name" value="Mur_ligase_M"/>
    <property type="match status" value="1"/>
</dbReference>
<dbReference type="UniPathway" id="UPA00219"/>
<dbReference type="GO" id="GO:0004326">
    <property type="term" value="F:tetrahydrofolylpolyglutamate synthase activity"/>
    <property type="evidence" value="ECO:0007669"/>
    <property type="project" value="InterPro"/>
</dbReference>
<dbReference type="AlphaFoldDB" id="A0A2T5G8E6"/>
<feature type="binding site" evidence="19">
    <location>
        <begin position="160"/>
        <end position="161"/>
    </location>
    <ligand>
        <name>UDP-N-acetyl-alpha-D-muramoyl-L-alanyl-D-glutamate</name>
        <dbReference type="ChEBI" id="CHEBI:83900"/>
    </ligand>
</feature>
<dbReference type="GO" id="GO:0009252">
    <property type="term" value="P:peptidoglycan biosynthetic process"/>
    <property type="evidence" value="ECO:0007669"/>
    <property type="project" value="UniProtKB-UniRule"/>
</dbReference>
<evidence type="ECO:0000256" key="18">
    <source>
        <dbReference type="ARBA" id="ARBA00081560"/>
    </source>
</evidence>
<keyword evidence="4 19" id="KW-0436">Ligase</keyword>
<gene>
    <name evidence="19" type="primary">murE</name>
    <name evidence="24" type="ORF">BLITH_0644</name>
</gene>
<evidence type="ECO:0000259" key="21">
    <source>
        <dbReference type="Pfam" id="PF01225"/>
    </source>
</evidence>
<evidence type="ECO:0000256" key="6">
    <source>
        <dbReference type="ARBA" id="ARBA00022741"/>
    </source>
</evidence>
<dbReference type="InterPro" id="IPR004101">
    <property type="entry name" value="Mur_ligase_C"/>
</dbReference>
<proteinExistence type="inferred from homology"/>
<dbReference type="NCBIfam" id="NF001124">
    <property type="entry name" value="PRK00139.1-2"/>
    <property type="match status" value="1"/>
</dbReference>
<dbReference type="InterPro" id="IPR005761">
    <property type="entry name" value="UDP-N-AcMur-Glu-dNH2Pim_ligase"/>
</dbReference>
<comment type="PTM">
    <text evidence="19">Carboxylation is probably crucial for Mg(2+) binding and, consequently, for the gamma-phosphate positioning of ATP.</text>
</comment>
<dbReference type="GO" id="GO:0008360">
    <property type="term" value="P:regulation of cell shape"/>
    <property type="evidence" value="ECO:0007669"/>
    <property type="project" value="UniProtKB-KW"/>
</dbReference>
<dbReference type="SUPFAM" id="SSF53244">
    <property type="entry name" value="MurD-like peptide ligases, peptide-binding domain"/>
    <property type="match status" value="1"/>
</dbReference>
<evidence type="ECO:0000313" key="25">
    <source>
        <dbReference type="Proteomes" id="UP000244016"/>
    </source>
</evidence>
<evidence type="ECO:0000256" key="4">
    <source>
        <dbReference type="ARBA" id="ARBA00022598"/>
    </source>
</evidence>
<dbReference type="GO" id="GO:0005524">
    <property type="term" value="F:ATP binding"/>
    <property type="evidence" value="ECO:0007669"/>
    <property type="project" value="UniProtKB-UniRule"/>
</dbReference>
<evidence type="ECO:0000256" key="14">
    <source>
        <dbReference type="ARBA" id="ARBA00066633"/>
    </source>
</evidence>
<evidence type="ECO:0000256" key="10">
    <source>
        <dbReference type="ARBA" id="ARBA00023306"/>
    </source>
</evidence>
<dbReference type="GO" id="GO:0000287">
    <property type="term" value="F:magnesium ion binding"/>
    <property type="evidence" value="ECO:0007669"/>
    <property type="project" value="UniProtKB-UniRule"/>
</dbReference>
<dbReference type="InterPro" id="IPR036615">
    <property type="entry name" value="Mur_ligase_C_dom_sf"/>
</dbReference>
<dbReference type="GO" id="GO:0071555">
    <property type="term" value="P:cell wall organization"/>
    <property type="evidence" value="ECO:0007669"/>
    <property type="project" value="UniProtKB-KW"/>
</dbReference>
<evidence type="ECO:0000256" key="15">
    <source>
        <dbReference type="ARBA" id="ARBA00072883"/>
    </source>
</evidence>
<organism evidence="24 25">
    <name type="scientific">Brockia lithotrophica</name>
    <dbReference type="NCBI Taxonomy" id="933949"/>
    <lineage>
        <taxon>Bacteria</taxon>
        <taxon>Bacillati</taxon>
        <taxon>Bacillota</taxon>
        <taxon>Bacilli</taxon>
        <taxon>Bacillales</taxon>
        <taxon>Bacillales Family X. Incertae Sedis</taxon>
        <taxon>Brockia</taxon>
    </lineage>
</organism>
<dbReference type="InterPro" id="IPR000713">
    <property type="entry name" value="Mur_ligase_N"/>
</dbReference>
<dbReference type="SUPFAM" id="SSF53623">
    <property type="entry name" value="MurD-like peptide ligases, catalytic domain"/>
    <property type="match status" value="1"/>
</dbReference>
<sequence length="504" mass="54424">MRLAELLAPLRVWRARGFLTVNVTHITDDSREVLPGSLFVARRGTTGDGHAFIPDALARGAVAFVVAMGRGEEVVRRGDVPEGVPVVEVPDPHQALAFLAARLYGDPTSHLRVVGVTGTNGKSTVAYLTQQLLEAVGIRTGLVGTVFVDVGRGPRPAQLTTPGAAELQRLFRDMRANGLEAAVFEASSHALDQGRIRGVRLTAAVFTNLTQDHLDFHATMDAYAEAKGLLFAFLGSEASMEKAAVVRGDDPYAERMLRRSAVPVYTYGFGPENALRAVDVRLNARGSAFVLEAYTGERLPARLPLLGRFNVENALAALAAAHAFGVPLKELVPVLENVRPVPGRMERVNAGQPFTVLVDYAHTPDGLEKALGAIREWAEGRVIVVFGAGGDRDRAKRPRMGEVAHRLADVLIVTSDNPRSEDPEAIAREILAGIPQPPERETYVELDRKRAIRAAIRLARPGDVVLIAGKGHEREQIVGHLRLPFDDREEALAALEELGGEGDA</sequence>
<keyword evidence="5 19" id="KW-0132">Cell division</keyword>
<dbReference type="Gene3D" id="3.90.190.20">
    <property type="entry name" value="Mur ligase, C-terminal domain"/>
    <property type="match status" value="1"/>
</dbReference>
<dbReference type="Pfam" id="PF02875">
    <property type="entry name" value="Mur_ligase_C"/>
    <property type="match status" value="1"/>
</dbReference>
<dbReference type="SUPFAM" id="SSF63418">
    <property type="entry name" value="MurE/MurF N-terminal domain"/>
    <property type="match status" value="1"/>
</dbReference>
<keyword evidence="8 19" id="KW-0133">Cell shape</keyword>
<comment type="caution">
    <text evidence="24">The sequence shown here is derived from an EMBL/GenBank/DDBJ whole genome shotgun (WGS) entry which is preliminary data.</text>
</comment>
<dbReference type="Proteomes" id="UP000244016">
    <property type="component" value="Unassembled WGS sequence"/>
</dbReference>
<feature type="binding site" evidence="19">
    <location>
        <position position="473"/>
    </location>
    <ligand>
        <name>meso-2,6-diaminopimelate</name>
        <dbReference type="ChEBI" id="CHEBI:57791"/>
    </ligand>
</feature>
<evidence type="ECO:0000313" key="24">
    <source>
        <dbReference type="EMBL" id="PTQ52465.1"/>
    </source>
</evidence>
<dbReference type="Gene3D" id="3.40.1390.10">
    <property type="entry name" value="MurE/MurF, N-terminal domain"/>
    <property type="match status" value="1"/>
</dbReference>
<dbReference type="InterPro" id="IPR018109">
    <property type="entry name" value="Folylpolyglutamate_synth_CS"/>
</dbReference>
<feature type="domain" description="Mur ligase N-terminal catalytic" evidence="21">
    <location>
        <begin position="23"/>
        <end position="103"/>
    </location>
</feature>
<dbReference type="Gene3D" id="3.40.1190.10">
    <property type="entry name" value="Mur-like, catalytic domain"/>
    <property type="match status" value="1"/>
</dbReference>
<comment type="pathway">
    <text evidence="1 19 20">Cell wall biogenesis; peptidoglycan biosynthesis.</text>
</comment>
<evidence type="ECO:0000256" key="13">
    <source>
        <dbReference type="ARBA" id="ARBA00056782"/>
    </source>
</evidence>
<accession>A0A2T5G8E6</accession>
<protein>
    <recommendedName>
        <fullName evidence="15 19">UDP-N-acetylmuramoyl-L-alanyl-D-glutamate--2,6-diaminopimelate ligase</fullName>
        <ecNumber evidence="14 19">6.3.2.13</ecNumber>
    </recommendedName>
    <alternativeName>
        <fullName evidence="16 19">Meso-A2pm-adding enzyme</fullName>
    </alternativeName>
    <alternativeName>
        <fullName evidence="17 19">Meso-diaminopimelate-adding enzyme</fullName>
    </alternativeName>
    <alternativeName>
        <fullName evidence="18 19">UDP-MurNAc-L-Ala-D-Glu:meso-diaminopimelate ligase</fullName>
    </alternativeName>
    <alternativeName>
        <fullName evidence="19">UDP-MurNAc-tripeptide synthetase</fullName>
    </alternativeName>
    <alternativeName>
        <fullName evidence="19">UDP-N-acetylmuramyl-tripeptide synthetase</fullName>
    </alternativeName>
</protein>
<comment type="similarity">
    <text evidence="2 19">Belongs to the MurCDEF family. MurE subfamily.</text>
</comment>
<feature type="binding site" evidence="19">
    <location>
        <position position="30"/>
    </location>
    <ligand>
        <name>UDP-N-acetyl-alpha-D-muramoyl-L-alanyl-D-glutamate</name>
        <dbReference type="ChEBI" id="CHEBI:83900"/>
    </ligand>
</feature>
<dbReference type="Pfam" id="PF01225">
    <property type="entry name" value="Mur_ligase"/>
    <property type="match status" value="1"/>
</dbReference>
<feature type="binding site" evidence="19">
    <location>
        <begin position="118"/>
        <end position="124"/>
    </location>
    <ligand>
        <name>ATP</name>
        <dbReference type="ChEBI" id="CHEBI:30616"/>
    </ligand>
</feature>
<evidence type="ECO:0000256" key="19">
    <source>
        <dbReference type="HAMAP-Rule" id="MF_00208"/>
    </source>
</evidence>
<evidence type="ECO:0000256" key="3">
    <source>
        <dbReference type="ARBA" id="ARBA00022490"/>
    </source>
</evidence>
<feature type="domain" description="Mur ligase central" evidence="23">
    <location>
        <begin position="116"/>
        <end position="321"/>
    </location>
</feature>
<dbReference type="NCBIfam" id="TIGR01085">
    <property type="entry name" value="murE"/>
    <property type="match status" value="1"/>
</dbReference>
<evidence type="ECO:0000256" key="8">
    <source>
        <dbReference type="ARBA" id="ARBA00022960"/>
    </source>
</evidence>
<evidence type="ECO:0000256" key="9">
    <source>
        <dbReference type="ARBA" id="ARBA00022984"/>
    </source>
</evidence>
<evidence type="ECO:0000256" key="2">
    <source>
        <dbReference type="ARBA" id="ARBA00005898"/>
    </source>
</evidence>
<feature type="modified residue" description="N6-carboxylysine" evidence="19">
    <location>
        <position position="227"/>
    </location>
</feature>
<evidence type="ECO:0000256" key="20">
    <source>
        <dbReference type="RuleBase" id="RU004135"/>
    </source>
</evidence>
<feature type="binding site" evidence="19">
    <location>
        <position position="469"/>
    </location>
    <ligand>
        <name>meso-2,6-diaminopimelate</name>
        <dbReference type="ChEBI" id="CHEBI:57791"/>
    </ligand>
</feature>
<dbReference type="PROSITE" id="PS01011">
    <property type="entry name" value="FOLYLPOLYGLU_SYNT_1"/>
    <property type="match status" value="1"/>
</dbReference>
<keyword evidence="11 19" id="KW-0961">Cell wall biogenesis/degradation</keyword>
<keyword evidence="7 19" id="KW-0067">ATP-binding</keyword>
<keyword evidence="6 19" id="KW-0547">Nucleotide-binding</keyword>
<feature type="short sequence motif" description="Meso-diaminopimelate recognition motif" evidence="19">
    <location>
        <begin position="416"/>
        <end position="419"/>
    </location>
</feature>
<dbReference type="InterPro" id="IPR036565">
    <property type="entry name" value="Mur-like_cat_sf"/>
</dbReference>
<feature type="domain" description="Mur ligase C-terminal" evidence="22">
    <location>
        <begin position="343"/>
        <end position="471"/>
    </location>
</feature>
<comment type="catalytic activity">
    <reaction evidence="12 19">
        <text>UDP-N-acetyl-alpha-D-muramoyl-L-alanyl-D-glutamate + meso-2,6-diaminopimelate + ATP = UDP-N-acetyl-alpha-D-muramoyl-L-alanyl-gamma-D-glutamyl-meso-2,6-diaminopimelate + ADP + phosphate + H(+)</text>
        <dbReference type="Rhea" id="RHEA:23676"/>
        <dbReference type="ChEBI" id="CHEBI:15378"/>
        <dbReference type="ChEBI" id="CHEBI:30616"/>
        <dbReference type="ChEBI" id="CHEBI:43474"/>
        <dbReference type="ChEBI" id="CHEBI:57791"/>
        <dbReference type="ChEBI" id="CHEBI:83900"/>
        <dbReference type="ChEBI" id="CHEBI:83905"/>
        <dbReference type="ChEBI" id="CHEBI:456216"/>
        <dbReference type="EC" id="6.3.2.13"/>
    </reaction>
</comment>
<name>A0A2T5G8E6_9BACL</name>
<dbReference type="GO" id="GO:0051301">
    <property type="term" value="P:cell division"/>
    <property type="evidence" value="ECO:0007669"/>
    <property type="project" value="UniProtKB-KW"/>
</dbReference>
<comment type="cofactor">
    <cofactor evidence="19">
        <name>Mg(2+)</name>
        <dbReference type="ChEBI" id="CHEBI:18420"/>
    </cofactor>
</comment>
<evidence type="ECO:0000256" key="7">
    <source>
        <dbReference type="ARBA" id="ARBA00022840"/>
    </source>
</evidence>
<evidence type="ECO:0000256" key="1">
    <source>
        <dbReference type="ARBA" id="ARBA00004752"/>
    </source>
</evidence>
<keyword evidence="3 19" id="KW-0963">Cytoplasm</keyword>
<evidence type="ECO:0000256" key="12">
    <source>
        <dbReference type="ARBA" id="ARBA00050251"/>
    </source>
</evidence>
<dbReference type="GO" id="GO:0008765">
    <property type="term" value="F:UDP-N-acetylmuramoylalanyl-D-glutamate-2,6-diaminopimelate ligase activity"/>
    <property type="evidence" value="ECO:0007669"/>
    <property type="project" value="UniProtKB-UniRule"/>
</dbReference>
<evidence type="ECO:0000256" key="5">
    <source>
        <dbReference type="ARBA" id="ARBA00022618"/>
    </source>
</evidence>
<keyword evidence="9 19" id="KW-0573">Peptidoglycan synthesis</keyword>
<keyword evidence="19" id="KW-0460">Magnesium</keyword>
<feature type="binding site" evidence="19">
    <location>
        <position position="193"/>
    </location>
    <ligand>
        <name>UDP-N-acetyl-alpha-D-muramoyl-L-alanyl-D-glutamate</name>
        <dbReference type="ChEBI" id="CHEBI:83900"/>
    </ligand>
</feature>
<feature type="binding site" evidence="19">
    <location>
        <position position="392"/>
    </location>
    <ligand>
        <name>meso-2,6-diaminopimelate</name>
        <dbReference type="ChEBI" id="CHEBI:57791"/>
    </ligand>
</feature>
<dbReference type="InterPro" id="IPR035911">
    <property type="entry name" value="MurE/MurF_N"/>
</dbReference>
<comment type="subcellular location">
    <subcellularLocation>
        <location evidence="19 20">Cytoplasm</location>
    </subcellularLocation>
</comment>
<dbReference type="GO" id="GO:0005737">
    <property type="term" value="C:cytoplasm"/>
    <property type="evidence" value="ECO:0007669"/>
    <property type="project" value="UniProtKB-SubCell"/>
</dbReference>
<evidence type="ECO:0000256" key="16">
    <source>
        <dbReference type="ARBA" id="ARBA00075482"/>
    </source>
</evidence>
<dbReference type="HAMAP" id="MF_00208">
    <property type="entry name" value="MurE"/>
    <property type="match status" value="1"/>
</dbReference>
<evidence type="ECO:0000256" key="17">
    <source>
        <dbReference type="ARBA" id="ARBA00076158"/>
    </source>
</evidence>
<reference evidence="24 25" key="1">
    <citation type="submission" date="2017-08" db="EMBL/GenBank/DDBJ databases">
        <title>Burning lignite coal seam in the remote Altai Mountains harbors a hydrogen-driven thermophilic microbial community.</title>
        <authorList>
            <person name="Kadnikov V.V."/>
            <person name="Mardanov A.V."/>
            <person name="Ivasenko D."/>
            <person name="Beletsky A.V."/>
            <person name="Karnachuk O.V."/>
            <person name="Ravin N.V."/>
        </authorList>
    </citation>
    <scope>NUCLEOTIDE SEQUENCE [LARGE SCALE GENOMIC DNA]</scope>
    <source>
        <strain evidence="24">AL31</strain>
    </source>
</reference>
<dbReference type="EC" id="6.3.2.13" evidence="14 19"/>
<evidence type="ECO:0000259" key="23">
    <source>
        <dbReference type="Pfam" id="PF08245"/>
    </source>
</evidence>
<dbReference type="PANTHER" id="PTHR23135:SF4">
    <property type="entry name" value="UDP-N-ACETYLMURAMOYL-L-ALANYL-D-GLUTAMATE--2,6-DIAMINOPIMELATE LIGASE MURE HOMOLOG, CHLOROPLASTIC"/>
    <property type="match status" value="1"/>
</dbReference>
<feature type="binding site" evidence="19">
    <location>
        <begin position="416"/>
        <end position="419"/>
    </location>
    <ligand>
        <name>meso-2,6-diaminopimelate</name>
        <dbReference type="ChEBI" id="CHEBI:57791"/>
    </ligand>
</feature>
<dbReference type="FunFam" id="3.90.190.20:FF:000006">
    <property type="entry name" value="UDP-N-acetylmuramoyl-L-alanyl-D-glutamate--2,6-diaminopimelate ligase"/>
    <property type="match status" value="1"/>
</dbReference>
<dbReference type="InterPro" id="IPR013221">
    <property type="entry name" value="Mur_ligase_cen"/>
</dbReference>
<comment type="caution">
    <text evidence="19">Lacks conserved residue(s) required for the propagation of feature annotation.</text>
</comment>
<feature type="binding site" evidence="19">
    <location>
        <position position="195"/>
    </location>
    <ligand>
        <name>UDP-N-acetyl-alpha-D-muramoyl-L-alanyl-D-glutamate</name>
        <dbReference type="ChEBI" id="CHEBI:83900"/>
    </ligand>
</feature>
<dbReference type="NCBIfam" id="NF001126">
    <property type="entry name" value="PRK00139.1-4"/>
    <property type="match status" value="1"/>
</dbReference>
<evidence type="ECO:0000259" key="22">
    <source>
        <dbReference type="Pfam" id="PF02875"/>
    </source>
</evidence>
<evidence type="ECO:0000256" key="11">
    <source>
        <dbReference type="ARBA" id="ARBA00023316"/>
    </source>
</evidence>
<comment type="function">
    <text evidence="13 19">Catalyzes the addition of meso-diaminopimelic acid to the nucleotide precursor UDP-N-acetylmuramoyl-L-alanyl-D-glutamate (UMAG) in the biosynthesis of bacterial cell-wall peptidoglycan.</text>
</comment>
<keyword evidence="10 19" id="KW-0131">Cell cycle</keyword>
<dbReference type="PANTHER" id="PTHR23135">
    <property type="entry name" value="MUR LIGASE FAMILY MEMBER"/>
    <property type="match status" value="1"/>
</dbReference>
<feature type="binding site" evidence="19">
    <location>
        <position position="187"/>
    </location>
    <ligand>
        <name>UDP-N-acetyl-alpha-D-muramoyl-L-alanyl-D-glutamate</name>
        <dbReference type="ChEBI" id="CHEBI:83900"/>
    </ligand>
</feature>
<dbReference type="EMBL" id="PEBW01000002">
    <property type="protein sequence ID" value="PTQ52465.1"/>
    <property type="molecule type" value="Genomic_DNA"/>
</dbReference>